<sequence length="56" mass="6382">MRIQAKNQDEPLTVHLRRFPAESPEELLAILTNLSGKVGERSFGLFRNFTKPEAMP</sequence>
<dbReference type="GeneID" id="89933737"/>
<gene>
    <name evidence="1" type="ORF">N656DRAFT_425522</name>
</gene>
<keyword evidence="2" id="KW-1185">Reference proteome</keyword>
<dbReference type="AlphaFoldDB" id="A0AAN6QEA6"/>
<proteinExistence type="predicted"/>
<evidence type="ECO:0000313" key="2">
    <source>
        <dbReference type="Proteomes" id="UP001302812"/>
    </source>
</evidence>
<organism evidence="1 2">
    <name type="scientific">Canariomyces notabilis</name>
    <dbReference type="NCBI Taxonomy" id="2074819"/>
    <lineage>
        <taxon>Eukaryota</taxon>
        <taxon>Fungi</taxon>
        <taxon>Dikarya</taxon>
        <taxon>Ascomycota</taxon>
        <taxon>Pezizomycotina</taxon>
        <taxon>Sordariomycetes</taxon>
        <taxon>Sordariomycetidae</taxon>
        <taxon>Sordariales</taxon>
        <taxon>Chaetomiaceae</taxon>
        <taxon>Canariomyces</taxon>
    </lineage>
</organism>
<dbReference type="Proteomes" id="UP001302812">
    <property type="component" value="Unassembled WGS sequence"/>
</dbReference>
<protein>
    <submittedName>
        <fullName evidence="1">Uncharacterized protein</fullName>
    </submittedName>
</protein>
<reference evidence="1" key="1">
    <citation type="journal article" date="2023" name="Mol. Phylogenet. Evol.">
        <title>Genome-scale phylogeny and comparative genomics of the fungal order Sordariales.</title>
        <authorList>
            <person name="Hensen N."/>
            <person name="Bonometti L."/>
            <person name="Westerberg I."/>
            <person name="Brannstrom I.O."/>
            <person name="Guillou S."/>
            <person name="Cros-Aarteil S."/>
            <person name="Calhoun S."/>
            <person name="Haridas S."/>
            <person name="Kuo A."/>
            <person name="Mondo S."/>
            <person name="Pangilinan J."/>
            <person name="Riley R."/>
            <person name="LaButti K."/>
            <person name="Andreopoulos B."/>
            <person name="Lipzen A."/>
            <person name="Chen C."/>
            <person name="Yan M."/>
            <person name="Daum C."/>
            <person name="Ng V."/>
            <person name="Clum A."/>
            <person name="Steindorff A."/>
            <person name="Ohm R.A."/>
            <person name="Martin F."/>
            <person name="Silar P."/>
            <person name="Natvig D.O."/>
            <person name="Lalanne C."/>
            <person name="Gautier V."/>
            <person name="Ament-Velasquez S.L."/>
            <person name="Kruys A."/>
            <person name="Hutchinson M.I."/>
            <person name="Powell A.J."/>
            <person name="Barry K."/>
            <person name="Miller A.N."/>
            <person name="Grigoriev I.V."/>
            <person name="Debuchy R."/>
            <person name="Gladieux P."/>
            <person name="Hiltunen Thoren M."/>
            <person name="Johannesson H."/>
        </authorList>
    </citation>
    <scope>NUCLEOTIDE SEQUENCE</scope>
    <source>
        <strain evidence="1">CBS 508.74</strain>
    </source>
</reference>
<accession>A0AAN6QEA6</accession>
<name>A0AAN6QEA6_9PEZI</name>
<reference evidence="1" key="2">
    <citation type="submission" date="2023-05" db="EMBL/GenBank/DDBJ databases">
        <authorList>
            <consortium name="Lawrence Berkeley National Laboratory"/>
            <person name="Steindorff A."/>
            <person name="Hensen N."/>
            <person name="Bonometti L."/>
            <person name="Westerberg I."/>
            <person name="Brannstrom I.O."/>
            <person name="Guillou S."/>
            <person name="Cros-Aarteil S."/>
            <person name="Calhoun S."/>
            <person name="Haridas S."/>
            <person name="Kuo A."/>
            <person name="Mondo S."/>
            <person name="Pangilinan J."/>
            <person name="Riley R."/>
            <person name="Labutti K."/>
            <person name="Andreopoulos B."/>
            <person name="Lipzen A."/>
            <person name="Chen C."/>
            <person name="Yanf M."/>
            <person name="Daum C."/>
            <person name="Ng V."/>
            <person name="Clum A."/>
            <person name="Ohm R."/>
            <person name="Martin F."/>
            <person name="Silar P."/>
            <person name="Natvig D."/>
            <person name="Lalanne C."/>
            <person name="Gautier V."/>
            <person name="Ament-Velasquez S.L."/>
            <person name="Kruys A."/>
            <person name="Hutchinson M.I."/>
            <person name="Powell A.J."/>
            <person name="Barry K."/>
            <person name="Miller A.N."/>
            <person name="Grigoriev I.V."/>
            <person name="Debuchy R."/>
            <person name="Gladieux P."/>
            <person name="Thoren M.H."/>
            <person name="Johannesson H."/>
        </authorList>
    </citation>
    <scope>NUCLEOTIDE SEQUENCE</scope>
    <source>
        <strain evidence="1">CBS 508.74</strain>
    </source>
</reference>
<dbReference type="RefSeq" id="XP_064666173.1">
    <property type="nucleotide sequence ID" value="XM_064809613.1"/>
</dbReference>
<comment type="caution">
    <text evidence="1">The sequence shown here is derived from an EMBL/GenBank/DDBJ whole genome shotgun (WGS) entry which is preliminary data.</text>
</comment>
<dbReference type="EMBL" id="MU853362">
    <property type="protein sequence ID" value="KAK4108603.1"/>
    <property type="molecule type" value="Genomic_DNA"/>
</dbReference>
<evidence type="ECO:0000313" key="1">
    <source>
        <dbReference type="EMBL" id="KAK4108603.1"/>
    </source>
</evidence>